<dbReference type="EMBL" id="JAJJMB010010320">
    <property type="protein sequence ID" value="KAI3909388.1"/>
    <property type="molecule type" value="Genomic_DNA"/>
</dbReference>
<gene>
    <name evidence="2" type="ORF">MKW98_007912</name>
</gene>
<feature type="non-terminal residue" evidence="2">
    <location>
        <position position="132"/>
    </location>
</feature>
<feature type="non-terminal residue" evidence="2">
    <location>
        <position position="1"/>
    </location>
</feature>
<evidence type="ECO:0000313" key="3">
    <source>
        <dbReference type="Proteomes" id="UP001202328"/>
    </source>
</evidence>
<keyword evidence="3" id="KW-1185">Reference proteome</keyword>
<dbReference type="AlphaFoldDB" id="A0AAD4XG03"/>
<feature type="region of interest" description="Disordered" evidence="1">
    <location>
        <begin position="1"/>
        <end position="32"/>
    </location>
</feature>
<protein>
    <submittedName>
        <fullName evidence="2">Uncharacterized protein</fullName>
    </submittedName>
</protein>
<sequence>QSKKRNEEAEESEEEKHDEEVDKDDIDKGRVEQNAECKEVNLVLSLRGRKDKGRVEQNGDGECKKQNFVLHLGECEGIAPLKTRGSYIPLPSMMLKPYRKVRGVPRDGGKLLFGYKHSWAATIYSTEDHRNA</sequence>
<evidence type="ECO:0000256" key="1">
    <source>
        <dbReference type="SAM" id="MobiDB-lite"/>
    </source>
</evidence>
<comment type="caution">
    <text evidence="2">The sequence shown here is derived from an EMBL/GenBank/DDBJ whole genome shotgun (WGS) entry which is preliminary data.</text>
</comment>
<dbReference type="Proteomes" id="UP001202328">
    <property type="component" value="Unassembled WGS sequence"/>
</dbReference>
<feature type="compositionally biased region" description="Basic and acidic residues" evidence="1">
    <location>
        <begin position="14"/>
        <end position="32"/>
    </location>
</feature>
<reference evidence="2" key="1">
    <citation type="submission" date="2022-04" db="EMBL/GenBank/DDBJ databases">
        <title>A functionally conserved STORR gene fusion in Papaver species that diverged 16.8 million years ago.</title>
        <authorList>
            <person name="Catania T."/>
        </authorList>
    </citation>
    <scope>NUCLEOTIDE SEQUENCE</scope>
    <source>
        <strain evidence="2">S-188037</strain>
    </source>
</reference>
<organism evidence="2 3">
    <name type="scientific">Papaver atlanticum</name>
    <dbReference type="NCBI Taxonomy" id="357466"/>
    <lineage>
        <taxon>Eukaryota</taxon>
        <taxon>Viridiplantae</taxon>
        <taxon>Streptophyta</taxon>
        <taxon>Embryophyta</taxon>
        <taxon>Tracheophyta</taxon>
        <taxon>Spermatophyta</taxon>
        <taxon>Magnoliopsida</taxon>
        <taxon>Ranunculales</taxon>
        <taxon>Papaveraceae</taxon>
        <taxon>Papaveroideae</taxon>
        <taxon>Papaver</taxon>
    </lineage>
</organism>
<accession>A0AAD4XG03</accession>
<evidence type="ECO:0000313" key="2">
    <source>
        <dbReference type="EMBL" id="KAI3909388.1"/>
    </source>
</evidence>
<proteinExistence type="predicted"/>
<name>A0AAD4XG03_9MAGN</name>